<evidence type="ECO:0000313" key="2">
    <source>
        <dbReference type="EMBL" id="RHF71772.1"/>
    </source>
</evidence>
<comment type="caution">
    <text evidence="2">The sequence shown here is derived from an EMBL/GenBank/DDBJ whole genome shotgun (WGS) entry which is preliminary data.</text>
</comment>
<accession>A0A414PTP8</accession>
<reference evidence="2 3" key="1">
    <citation type="submission" date="2018-08" db="EMBL/GenBank/DDBJ databases">
        <title>A genome reference for cultivated species of the human gut microbiota.</title>
        <authorList>
            <person name="Zou Y."/>
            <person name="Xue W."/>
            <person name="Luo G."/>
        </authorList>
    </citation>
    <scope>NUCLEOTIDE SEQUENCE [LARGE SCALE GENOMIC DNA]</scope>
    <source>
        <strain evidence="2 3">AM25-1</strain>
    </source>
</reference>
<dbReference type="GeneID" id="62763005"/>
<keyword evidence="1" id="KW-1133">Transmembrane helix</keyword>
<evidence type="ECO:0000256" key="1">
    <source>
        <dbReference type="SAM" id="Phobius"/>
    </source>
</evidence>
<dbReference type="RefSeq" id="WP_005883932.1">
    <property type="nucleotide sequence ID" value="NZ_CABMMQ010000001.1"/>
</dbReference>
<keyword evidence="1" id="KW-0812">Transmembrane</keyword>
<dbReference type="Proteomes" id="UP000284676">
    <property type="component" value="Unassembled WGS sequence"/>
</dbReference>
<dbReference type="AlphaFoldDB" id="A0A414PTP8"/>
<keyword evidence="1" id="KW-0472">Membrane</keyword>
<feature type="transmembrane region" description="Helical" evidence="1">
    <location>
        <begin position="38"/>
        <end position="59"/>
    </location>
</feature>
<protein>
    <submittedName>
        <fullName evidence="2">Uncharacterized protein</fullName>
    </submittedName>
</protein>
<evidence type="ECO:0000313" key="3">
    <source>
        <dbReference type="Proteomes" id="UP000284676"/>
    </source>
</evidence>
<gene>
    <name evidence="2" type="ORF">DW663_07745</name>
</gene>
<name>A0A414PTP8_FUSMR</name>
<proteinExistence type="predicted"/>
<sequence length="67" mass="7800">MLTVKERLELDELEKMNKDFSKSDNKELEDNYVYDNRLGALLLLVSYCGIGVFILYKIAELLLQKLS</sequence>
<organism evidence="2 3">
    <name type="scientific">Fusobacterium mortiferum</name>
    <dbReference type="NCBI Taxonomy" id="850"/>
    <lineage>
        <taxon>Bacteria</taxon>
        <taxon>Fusobacteriati</taxon>
        <taxon>Fusobacteriota</taxon>
        <taxon>Fusobacteriia</taxon>
        <taxon>Fusobacteriales</taxon>
        <taxon>Fusobacteriaceae</taxon>
        <taxon>Fusobacterium</taxon>
    </lineage>
</organism>
<dbReference type="EMBL" id="QRHL01000012">
    <property type="protein sequence ID" value="RHF71772.1"/>
    <property type="molecule type" value="Genomic_DNA"/>
</dbReference>